<organism evidence="3 4">
    <name type="scientific">Fibrella forsythiae</name>
    <dbReference type="NCBI Taxonomy" id="2817061"/>
    <lineage>
        <taxon>Bacteria</taxon>
        <taxon>Pseudomonadati</taxon>
        <taxon>Bacteroidota</taxon>
        <taxon>Cytophagia</taxon>
        <taxon>Cytophagales</taxon>
        <taxon>Spirosomataceae</taxon>
        <taxon>Fibrella</taxon>
    </lineage>
</organism>
<comment type="caution">
    <text evidence="3">The sequence shown here is derived from an EMBL/GenBank/DDBJ whole genome shotgun (WGS) entry which is preliminary data.</text>
</comment>
<sequence length="267" mass="30799">MHKDKATLLRRARAKYISKSLSSSLLRKNPDSPLKNSYYGSLLCSHNLYQAGQRITTSYCKQRWCAVCNRIRTAKLIGGYLPTLKGMKDPQFVTLTKQTVPDKDLVASMDLMEKVWRQILRSDANKKRKIKGIRKGECTIRPNNHYHFHYHVIVDGRENAEWLIDAWLTRLKGVADAQAQNYRRADENSLKEMFKYFTKLIVSTADHDKQLYPADRMDVIFLAMKGRRTIQPFGGLHAVADDIDDLVGQVYESLEGADQVWKWSDTD</sequence>
<keyword evidence="4" id="KW-1185">Reference proteome</keyword>
<accession>A0ABS3JWR4</accession>
<evidence type="ECO:0000313" key="3">
    <source>
        <dbReference type="EMBL" id="MBO0953342.1"/>
    </source>
</evidence>
<feature type="non-terminal residue" evidence="3">
    <location>
        <position position="267"/>
    </location>
</feature>
<dbReference type="Proteomes" id="UP000664628">
    <property type="component" value="Unassembled WGS sequence"/>
</dbReference>
<reference evidence="3 4" key="1">
    <citation type="submission" date="2021-03" db="EMBL/GenBank/DDBJ databases">
        <title>Fibrella sp. HMF5405 genome sequencing and assembly.</title>
        <authorList>
            <person name="Kang H."/>
            <person name="Kim H."/>
            <person name="Bae S."/>
            <person name="Joh K."/>
        </authorList>
    </citation>
    <scope>NUCLEOTIDE SEQUENCE [LARGE SCALE GENOMIC DNA]</scope>
    <source>
        <strain evidence="3 4">HMF5405</strain>
    </source>
</reference>
<comment type="similarity">
    <text evidence="1">Belongs to the Gram-positive plasmids replication protein type 1 family.</text>
</comment>
<evidence type="ECO:0000256" key="2">
    <source>
        <dbReference type="ARBA" id="ARBA00022705"/>
    </source>
</evidence>
<protein>
    <submittedName>
        <fullName evidence="3">Protein rep</fullName>
    </submittedName>
</protein>
<name>A0ABS3JWR4_9BACT</name>
<proteinExistence type="inferred from homology"/>
<dbReference type="Pfam" id="PF01446">
    <property type="entry name" value="Rep_1"/>
    <property type="match status" value="1"/>
</dbReference>
<keyword evidence="2" id="KW-0235">DNA replication</keyword>
<dbReference type="InterPro" id="IPR000989">
    <property type="entry name" value="Rep"/>
</dbReference>
<evidence type="ECO:0000313" key="4">
    <source>
        <dbReference type="Proteomes" id="UP000664628"/>
    </source>
</evidence>
<evidence type="ECO:0000256" key="1">
    <source>
        <dbReference type="ARBA" id="ARBA00008909"/>
    </source>
</evidence>
<dbReference type="RefSeq" id="WP_207333294.1">
    <property type="nucleotide sequence ID" value="NZ_JAFMYW010000045.1"/>
</dbReference>
<gene>
    <name evidence="3" type="ORF">J2I46_32540</name>
</gene>
<dbReference type="EMBL" id="JAFMYW010000045">
    <property type="protein sequence ID" value="MBO0953342.1"/>
    <property type="molecule type" value="Genomic_DNA"/>
</dbReference>